<evidence type="ECO:0000313" key="2">
    <source>
        <dbReference type="Proteomes" id="UP000054166"/>
    </source>
</evidence>
<dbReference type="OrthoDB" id="3025297at2759"/>
<evidence type="ECO:0000313" key="1">
    <source>
        <dbReference type="EMBL" id="KIM87420.1"/>
    </source>
</evidence>
<keyword evidence="2" id="KW-1185">Reference proteome</keyword>
<gene>
    <name evidence="1" type="ORF">PILCRDRAFT_814941</name>
</gene>
<reference evidence="2" key="2">
    <citation type="submission" date="2015-01" db="EMBL/GenBank/DDBJ databases">
        <title>Evolutionary Origins and Diversification of the Mycorrhizal Mutualists.</title>
        <authorList>
            <consortium name="DOE Joint Genome Institute"/>
            <consortium name="Mycorrhizal Genomics Consortium"/>
            <person name="Kohler A."/>
            <person name="Kuo A."/>
            <person name="Nagy L.G."/>
            <person name="Floudas D."/>
            <person name="Copeland A."/>
            <person name="Barry K.W."/>
            <person name="Cichocki N."/>
            <person name="Veneault-Fourrey C."/>
            <person name="LaButti K."/>
            <person name="Lindquist E.A."/>
            <person name="Lipzen A."/>
            <person name="Lundell T."/>
            <person name="Morin E."/>
            <person name="Murat C."/>
            <person name="Riley R."/>
            <person name="Ohm R."/>
            <person name="Sun H."/>
            <person name="Tunlid A."/>
            <person name="Henrissat B."/>
            <person name="Grigoriev I.V."/>
            <person name="Hibbett D.S."/>
            <person name="Martin F."/>
        </authorList>
    </citation>
    <scope>NUCLEOTIDE SEQUENCE [LARGE SCALE GENOMIC DNA]</scope>
    <source>
        <strain evidence="2">F 1598</strain>
    </source>
</reference>
<reference evidence="1 2" key="1">
    <citation type="submission" date="2014-04" db="EMBL/GenBank/DDBJ databases">
        <authorList>
            <consortium name="DOE Joint Genome Institute"/>
            <person name="Kuo A."/>
            <person name="Tarkka M."/>
            <person name="Buscot F."/>
            <person name="Kohler A."/>
            <person name="Nagy L.G."/>
            <person name="Floudas D."/>
            <person name="Copeland A."/>
            <person name="Barry K.W."/>
            <person name="Cichocki N."/>
            <person name="Veneault-Fourrey C."/>
            <person name="LaButti K."/>
            <person name="Lindquist E.A."/>
            <person name="Lipzen A."/>
            <person name="Lundell T."/>
            <person name="Morin E."/>
            <person name="Murat C."/>
            <person name="Sun H."/>
            <person name="Tunlid A."/>
            <person name="Henrissat B."/>
            <person name="Grigoriev I.V."/>
            <person name="Hibbett D.S."/>
            <person name="Martin F."/>
            <person name="Nordberg H.P."/>
            <person name="Cantor M.N."/>
            <person name="Hua S.X."/>
        </authorList>
    </citation>
    <scope>NUCLEOTIDE SEQUENCE [LARGE SCALE GENOMIC DNA]</scope>
    <source>
        <strain evidence="1 2">F 1598</strain>
    </source>
</reference>
<dbReference type="HOGENOM" id="CLU_672875_0_0_1"/>
<evidence type="ECO:0008006" key="3">
    <source>
        <dbReference type="Google" id="ProtNLM"/>
    </source>
</evidence>
<organism evidence="1 2">
    <name type="scientific">Piloderma croceum (strain F 1598)</name>
    <dbReference type="NCBI Taxonomy" id="765440"/>
    <lineage>
        <taxon>Eukaryota</taxon>
        <taxon>Fungi</taxon>
        <taxon>Dikarya</taxon>
        <taxon>Basidiomycota</taxon>
        <taxon>Agaricomycotina</taxon>
        <taxon>Agaricomycetes</taxon>
        <taxon>Agaricomycetidae</taxon>
        <taxon>Atheliales</taxon>
        <taxon>Atheliaceae</taxon>
        <taxon>Piloderma</taxon>
    </lineage>
</organism>
<dbReference type="EMBL" id="KN832979">
    <property type="protein sequence ID" value="KIM87420.1"/>
    <property type="molecule type" value="Genomic_DNA"/>
</dbReference>
<dbReference type="Proteomes" id="UP000054166">
    <property type="component" value="Unassembled WGS sequence"/>
</dbReference>
<dbReference type="InParanoid" id="A0A0C3FT69"/>
<name>A0A0C3FT69_PILCF</name>
<sequence length="409" mass="46960">MLSTIEALPPEINLNVVKSLSREDQLAYSLVSHTTRQLAIPSIFRSCNLTWSFGNKKLDELMNIGRDIKTAITTLTVSPLLCKQAEQSQKLLCALEALPNISSLHIDDYYTHLLRPELKSKLSSLAAVLFAVRNTPLQDLHISLAGETEIDVPPFSGPAGLNSCNIEWRARDDASPRRMVEYLYTFIHPSLGNLRHLSILDYDHHRNGAPPATPSPIFDLRGLHPACTRMRKFACTTTSQDTQVLAVFAEMFPDLTNLNVCFDGYRRYRWAVWTNECLQALSLFPNLRLLKLGIDLELEAKDWLMDDRDIAWYRRCFLRRFEVTKLIAEVCPLLQRCKWKQLSIDSEGNDQEFEFVVAEENVSSGRSRVVKPIKLWWMSSRYHDALGGELPDDMIEEDRVDSLRIWRRH</sequence>
<protein>
    <recommendedName>
        <fullName evidence="3">F-box domain-containing protein</fullName>
    </recommendedName>
</protein>
<proteinExistence type="predicted"/>
<accession>A0A0C3FT69</accession>
<dbReference type="AlphaFoldDB" id="A0A0C3FT69"/>